<evidence type="ECO:0000313" key="1">
    <source>
        <dbReference type="EMBL" id="OCL90849.1"/>
    </source>
</evidence>
<protein>
    <submittedName>
        <fullName evidence="1">Uncharacterized protein</fullName>
    </submittedName>
</protein>
<accession>A0ABX2YAT5</accession>
<sequence length="440" mass="52417">MINITENFLIKNIFTEYDELLTKNINTDPLGFQIVWTYFGQKIFHNKTTSIALDIRSYNINLFNHYIIYQIIQENKNLSFKKLITNEISLKEKIEKTLIILENLLTWSWFSTRDDWTEEYKSGLLGTYKALSIWESEQTYLINFNERDFNKIEILKNQRSLGVSGRYKGPFRAMGFFKEYEESSYKGSSELFENEIKELIESQNSPLKNLYKEVISFLQQAQELKVIKIGKNNILVNRYVESFRNPKDITLHTKHFWKKYLGLNQDEASIVYKHIDLDKKEQNTKQIFTKALEESFDNKLFQDINQIEPQLTYINLLFDYLIVKSENKINELNNDFILPLENFEWNSLSINANTSVYLRVEELKKIKDYKTLLEYHKIVMNKRSQMPWIELKNDEILKTNIAKNIASNKSEELLSKGLNNDWLNDYYIYSIRNIKRGLEI</sequence>
<comment type="caution">
    <text evidence="1">The sequence shown here is derived from an EMBL/GenBank/DDBJ whole genome shotgun (WGS) entry which is preliminary data.</text>
</comment>
<keyword evidence="2" id="KW-1185">Reference proteome</keyword>
<gene>
    <name evidence="1" type="ORF">AAX28_01668</name>
</gene>
<dbReference type="RefSeq" id="WP_066179514.1">
    <property type="nucleotide sequence ID" value="NZ_LDIR01000003.1"/>
</dbReference>
<dbReference type="Proteomes" id="UP000093159">
    <property type="component" value="Unassembled WGS sequence"/>
</dbReference>
<reference evidence="1 2" key="1">
    <citation type="submission" date="2015-05" db="EMBL/GenBank/DDBJ databases">
        <authorList>
            <person name="Rovetto F."/>
            <person name="Cocolin L."/>
            <person name="Illeghems K."/>
            <person name="Van Nieuwerburgh F."/>
            <person name="Houf K."/>
        </authorList>
    </citation>
    <scope>NUCLEOTIDE SEQUENCE [LARGE SCALE GENOMIC DNA]</scope>
    <source>
        <strain evidence="1 2">117434</strain>
    </source>
</reference>
<proteinExistence type="predicted"/>
<dbReference type="EMBL" id="LDIR01000003">
    <property type="protein sequence ID" value="OCL90849.1"/>
    <property type="molecule type" value="Genomic_DNA"/>
</dbReference>
<organism evidence="1 2">
    <name type="scientific">Arcobacter porcinus</name>
    <dbReference type="NCBI Taxonomy" id="1935204"/>
    <lineage>
        <taxon>Bacteria</taxon>
        <taxon>Pseudomonadati</taxon>
        <taxon>Campylobacterota</taxon>
        <taxon>Epsilonproteobacteria</taxon>
        <taxon>Campylobacterales</taxon>
        <taxon>Arcobacteraceae</taxon>
        <taxon>Arcobacter</taxon>
    </lineage>
</organism>
<name>A0ABX2YAT5_9BACT</name>
<evidence type="ECO:0000313" key="2">
    <source>
        <dbReference type="Proteomes" id="UP000093159"/>
    </source>
</evidence>